<sequence length="285" mass="33324">MEKWERRLINTKRGTFEVFCKGEGEPLCVTHNYSEFNDIGDYFANSFTKLFKVFLINLRETGNSEKAHFPYELSMLETIFDLEEIRKALGYSSWSFAGHSTGGMLGIIYGIYFSNSLNHNIIVGAAARDYATFSENCIYNRAHPQYNNMQELIERLKSNQLSNEERKALSIERTKLSLHKPERYYDYFNLPISKKMSAIRLNYFNREYQIYDVTKKLALISCPTLIICGKHDVQCPIEYSEEMAEGIENSKLVIFNESNHYPFLEEKELFFKVVKQFIKKSTVRS</sequence>
<organism evidence="3 4">
    <name type="scientific">Gottfriedia luciferensis</name>
    <dbReference type="NCBI Taxonomy" id="178774"/>
    <lineage>
        <taxon>Bacteria</taxon>
        <taxon>Bacillati</taxon>
        <taxon>Bacillota</taxon>
        <taxon>Bacilli</taxon>
        <taxon>Bacillales</taxon>
        <taxon>Bacillaceae</taxon>
        <taxon>Gottfriedia</taxon>
    </lineage>
</organism>
<comment type="caution">
    <text evidence="3">The sequence shown here is derived from an EMBL/GenBank/DDBJ whole genome shotgun (WGS) entry which is preliminary data.</text>
</comment>
<keyword evidence="4" id="KW-1185">Reference proteome</keyword>
<dbReference type="Pfam" id="PF00561">
    <property type="entry name" value="Abhydrolase_1"/>
    <property type="match status" value="1"/>
</dbReference>
<dbReference type="SUPFAM" id="SSF53474">
    <property type="entry name" value="alpha/beta-Hydrolases"/>
    <property type="match status" value="1"/>
</dbReference>
<reference evidence="3 4" key="1">
    <citation type="submission" date="2016-07" db="EMBL/GenBank/DDBJ databases">
        <authorList>
            <person name="Townsley L."/>
            <person name="Shank E.A."/>
        </authorList>
    </citation>
    <scope>NUCLEOTIDE SEQUENCE [LARGE SCALE GENOMIC DNA]</scope>
    <source>
        <strain evidence="3 4">CH01</strain>
    </source>
</reference>
<proteinExistence type="predicted"/>
<dbReference type="PANTHER" id="PTHR43798:SF31">
    <property type="entry name" value="AB HYDROLASE SUPERFAMILY PROTEIN YCLE"/>
    <property type="match status" value="1"/>
</dbReference>
<keyword evidence="1" id="KW-0378">Hydrolase</keyword>
<name>A0ABX2ZZE2_9BACI</name>
<dbReference type="InterPro" id="IPR029058">
    <property type="entry name" value="AB_hydrolase_fold"/>
</dbReference>
<gene>
    <name evidence="3" type="ORF">BED47_01785</name>
</gene>
<feature type="domain" description="AB hydrolase-1" evidence="2">
    <location>
        <begin position="39"/>
        <end position="266"/>
    </location>
</feature>
<evidence type="ECO:0000259" key="2">
    <source>
        <dbReference type="Pfam" id="PF00561"/>
    </source>
</evidence>
<evidence type="ECO:0000313" key="4">
    <source>
        <dbReference type="Proteomes" id="UP000094580"/>
    </source>
</evidence>
<evidence type="ECO:0000313" key="3">
    <source>
        <dbReference type="EMBL" id="ODG93927.1"/>
    </source>
</evidence>
<dbReference type="RefSeq" id="WP_069032106.1">
    <property type="nucleotide sequence ID" value="NZ_MDKC01000001.1"/>
</dbReference>
<dbReference type="InterPro" id="IPR000073">
    <property type="entry name" value="AB_hydrolase_1"/>
</dbReference>
<dbReference type="InterPro" id="IPR050266">
    <property type="entry name" value="AB_hydrolase_sf"/>
</dbReference>
<dbReference type="PANTHER" id="PTHR43798">
    <property type="entry name" value="MONOACYLGLYCEROL LIPASE"/>
    <property type="match status" value="1"/>
</dbReference>
<dbReference type="Gene3D" id="3.40.50.1820">
    <property type="entry name" value="alpha/beta hydrolase"/>
    <property type="match status" value="1"/>
</dbReference>
<dbReference type="EMBL" id="MDKC01000001">
    <property type="protein sequence ID" value="ODG93927.1"/>
    <property type="molecule type" value="Genomic_DNA"/>
</dbReference>
<protein>
    <submittedName>
        <fullName evidence="3">Proline iminopeptidase</fullName>
    </submittedName>
</protein>
<accession>A0ABX2ZZE2</accession>
<evidence type="ECO:0000256" key="1">
    <source>
        <dbReference type="ARBA" id="ARBA00022801"/>
    </source>
</evidence>
<dbReference type="Proteomes" id="UP000094580">
    <property type="component" value="Unassembled WGS sequence"/>
</dbReference>